<proteinExistence type="predicted"/>
<name>W9REH6_9ROSA</name>
<gene>
    <name evidence="2" type="ORF">L484_025788</name>
</gene>
<dbReference type="Gene3D" id="2.60.60.20">
    <property type="entry name" value="PLAT/LH2 domain"/>
    <property type="match status" value="1"/>
</dbReference>
<sequence length="162" mass="18148">MIKSLTFLALFFTFSVSESASILPHPKPLNSSIPKTISQNTGSCSYTVIIKTSCSSSKYTRDHIGLYFGDSYGIQVYAPRLDDPRSGTFERCSSDTFHINGPCTHQICSLYLYRSGYDGWKPDTVKVYGYYTKAVTFYFNTFIPNGIWYGFNDCYGGLASSD</sequence>
<dbReference type="OrthoDB" id="817978at2759"/>
<dbReference type="PANTHER" id="PTHR31718">
    <property type="entry name" value="PLAT DOMAIN-CONTAINING PROTEIN"/>
    <property type="match status" value="1"/>
</dbReference>
<accession>W9REH6</accession>
<reference evidence="3" key="1">
    <citation type="submission" date="2013-01" db="EMBL/GenBank/DDBJ databases">
        <title>Draft Genome Sequence of a Mulberry Tree, Morus notabilis C.K. Schneid.</title>
        <authorList>
            <person name="He N."/>
            <person name="Zhao S."/>
        </authorList>
    </citation>
    <scope>NUCLEOTIDE SEQUENCE</scope>
</reference>
<dbReference type="InterPro" id="IPR036392">
    <property type="entry name" value="PLAT/LH2_dom_sf"/>
</dbReference>
<evidence type="ECO:0000313" key="2">
    <source>
        <dbReference type="EMBL" id="EXB67306.1"/>
    </source>
</evidence>
<keyword evidence="1" id="KW-0732">Signal</keyword>
<dbReference type="PANTHER" id="PTHR31718:SF31">
    <property type="entry name" value="OS01G0172800 PROTEIN"/>
    <property type="match status" value="1"/>
</dbReference>
<dbReference type="AlphaFoldDB" id="W9REH6"/>
<feature type="chain" id="PRO_5004931337" description="Embryo-specific protein ATS3B" evidence="1">
    <location>
        <begin position="20"/>
        <end position="162"/>
    </location>
</feature>
<keyword evidence="3" id="KW-1185">Reference proteome</keyword>
<dbReference type="InterPro" id="IPR010417">
    <property type="entry name" value="Embryo-specific_ATS3"/>
</dbReference>
<dbReference type="Pfam" id="PF06232">
    <property type="entry name" value="ATS3"/>
    <property type="match status" value="1"/>
</dbReference>
<dbReference type="EMBL" id="KE344562">
    <property type="protein sequence ID" value="EXB67306.1"/>
    <property type="molecule type" value="Genomic_DNA"/>
</dbReference>
<dbReference type="eggNOG" id="ENOG502S14I">
    <property type="taxonomic scope" value="Eukaryota"/>
</dbReference>
<feature type="signal peptide" evidence="1">
    <location>
        <begin position="1"/>
        <end position="19"/>
    </location>
</feature>
<protein>
    <recommendedName>
        <fullName evidence="4">Embryo-specific protein ATS3B</fullName>
    </recommendedName>
</protein>
<evidence type="ECO:0000256" key="1">
    <source>
        <dbReference type="SAM" id="SignalP"/>
    </source>
</evidence>
<dbReference type="Proteomes" id="UP000030645">
    <property type="component" value="Unassembled WGS sequence"/>
</dbReference>
<dbReference type="KEGG" id="mnt:21408470"/>
<dbReference type="CDD" id="cd00113">
    <property type="entry name" value="PLAT"/>
    <property type="match status" value="1"/>
</dbReference>
<dbReference type="SUPFAM" id="SSF49723">
    <property type="entry name" value="Lipase/lipooxygenase domain (PLAT/LH2 domain)"/>
    <property type="match status" value="1"/>
</dbReference>
<evidence type="ECO:0008006" key="4">
    <source>
        <dbReference type="Google" id="ProtNLM"/>
    </source>
</evidence>
<organism evidence="2 3">
    <name type="scientific">Morus notabilis</name>
    <dbReference type="NCBI Taxonomy" id="981085"/>
    <lineage>
        <taxon>Eukaryota</taxon>
        <taxon>Viridiplantae</taxon>
        <taxon>Streptophyta</taxon>
        <taxon>Embryophyta</taxon>
        <taxon>Tracheophyta</taxon>
        <taxon>Spermatophyta</taxon>
        <taxon>Magnoliopsida</taxon>
        <taxon>eudicotyledons</taxon>
        <taxon>Gunneridae</taxon>
        <taxon>Pentapetalae</taxon>
        <taxon>rosids</taxon>
        <taxon>fabids</taxon>
        <taxon>Rosales</taxon>
        <taxon>Moraceae</taxon>
        <taxon>Moreae</taxon>
        <taxon>Morus</taxon>
    </lineage>
</organism>
<dbReference type="STRING" id="981085.W9REH6"/>
<evidence type="ECO:0000313" key="3">
    <source>
        <dbReference type="Proteomes" id="UP000030645"/>
    </source>
</evidence>